<name>A0ACB9FB36_CICIN</name>
<dbReference type="EMBL" id="CM042011">
    <property type="protein sequence ID" value="KAI3768262.1"/>
    <property type="molecule type" value="Genomic_DNA"/>
</dbReference>
<gene>
    <name evidence="1" type="ORF">L2E82_18800</name>
</gene>
<sequence length="289" mass="32393">MRWKPSLLEKGVLHGQVDLELDRFLLRSGSGSLPLFPFVPTASSSSFACSNFWYCSASIGAKGLPASSTSLIACYSHRPPKTLAVTDLPHFKRMPQDVVQPAKSRWDFLRIVKEMNQSVNNDWGGSRPPVNEDDAEFLQHKERLLDLEKQLTSASKQAESFVKAQQDIAETMGDFGLSFMKLTKYENQQAFLETQRKRAADMKNLATSAIKATRLWRELNSQTDKHLDTLHDQMGLILGVHTAFSDRSSTLLTVQTLTTELDSLYSQAEKLESASSRTFGSDRSKTLKL</sequence>
<protein>
    <submittedName>
        <fullName evidence="1">Uncharacterized protein</fullName>
    </submittedName>
</protein>
<evidence type="ECO:0000313" key="1">
    <source>
        <dbReference type="EMBL" id="KAI3768262.1"/>
    </source>
</evidence>
<reference evidence="2" key="1">
    <citation type="journal article" date="2022" name="Mol. Ecol. Resour.">
        <title>The genomes of chicory, endive, great burdock and yacon provide insights into Asteraceae palaeo-polyploidization history and plant inulin production.</title>
        <authorList>
            <person name="Fan W."/>
            <person name="Wang S."/>
            <person name="Wang H."/>
            <person name="Wang A."/>
            <person name="Jiang F."/>
            <person name="Liu H."/>
            <person name="Zhao H."/>
            <person name="Xu D."/>
            <person name="Zhang Y."/>
        </authorList>
    </citation>
    <scope>NUCLEOTIDE SEQUENCE [LARGE SCALE GENOMIC DNA]</scope>
    <source>
        <strain evidence="2">cv. Punajuju</strain>
    </source>
</reference>
<reference evidence="1 2" key="2">
    <citation type="journal article" date="2022" name="Mol. Ecol. Resour.">
        <title>The genomes of chicory, endive, great burdock and yacon provide insights into Asteraceae paleo-polyploidization history and plant inulin production.</title>
        <authorList>
            <person name="Fan W."/>
            <person name="Wang S."/>
            <person name="Wang H."/>
            <person name="Wang A."/>
            <person name="Jiang F."/>
            <person name="Liu H."/>
            <person name="Zhao H."/>
            <person name="Xu D."/>
            <person name="Zhang Y."/>
        </authorList>
    </citation>
    <scope>NUCLEOTIDE SEQUENCE [LARGE SCALE GENOMIC DNA]</scope>
    <source>
        <strain evidence="2">cv. Punajuju</strain>
        <tissue evidence="1">Leaves</tissue>
    </source>
</reference>
<keyword evidence="2" id="KW-1185">Reference proteome</keyword>
<proteinExistence type="predicted"/>
<accession>A0ACB9FB36</accession>
<dbReference type="Proteomes" id="UP001055811">
    <property type="component" value="Linkage Group LG03"/>
</dbReference>
<evidence type="ECO:0000313" key="2">
    <source>
        <dbReference type="Proteomes" id="UP001055811"/>
    </source>
</evidence>
<organism evidence="1 2">
    <name type="scientific">Cichorium intybus</name>
    <name type="common">Chicory</name>
    <dbReference type="NCBI Taxonomy" id="13427"/>
    <lineage>
        <taxon>Eukaryota</taxon>
        <taxon>Viridiplantae</taxon>
        <taxon>Streptophyta</taxon>
        <taxon>Embryophyta</taxon>
        <taxon>Tracheophyta</taxon>
        <taxon>Spermatophyta</taxon>
        <taxon>Magnoliopsida</taxon>
        <taxon>eudicotyledons</taxon>
        <taxon>Gunneridae</taxon>
        <taxon>Pentapetalae</taxon>
        <taxon>asterids</taxon>
        <taxon>campanulids</taxon>
        <taxon>Asterales</taxon>
        <taxon>Asteraceae</taxon>
        <taxon>Cichorioideae</taxon>
        <taxon>Cichorieae</taxon>
        <taxon>Cichoriinae</taxon>
        <taxon>Cichorium</taxon>
    </lineage>
</organism>
<comment type="caution">
    <text evidence="1">The sequence shown here is derived from an EMBL/GenBank/DDBJ whole genome shotgun (WGS) entry which is preliminary data.</text>
</comment>